<evidence type="ECO:0000313" key="2">
    <source>
        <dbReference type="Proteomes" id="UP000184226"/>
    </source>
</evidence>
<organism evidence="1 2">
    <name type="scientific">Pollutimonas bauzanensis</name>
    <dbReference type="NCBI Taxonomy" id="658167"/>
    <lineage>
        <taxon>Bacteria</taxon>
        <taxon>Pseudomonadati</taxon>
        <taxon>Pseudomonadota</taxon>
        <taxon>Betaproteobacteria</taxon>
        <taxon>Burkholderiales</taxon>
        <taxon>Alcaligenaceae</taxon>
        <taxon>Pollutimonas</taxon>
    </lineage>
</organism>
<proteinExistence type="predicted"/>
<protein>
    <submittedName>
        <fullName evidence="1">Uncharacterized protein</fullName>
    </submittedName>
</protein>
<reference evidence="1 2" key="1">
    <citation type="submission" date="2016-11" db="EMBL/GenBank/DDBJ databases">
        <authorList>
            <person name="Jaros S."/>
            <person name="Januszkiewicz K."/>
            <person name="Wedrychowicz H."/>
        </authorList>
    </citation>
    <scope>NUCLEOTIDE SEQUENCE [LARGE SCALE GENOMIC DNA]</scope>
    <source>
        <strain evidence="1 2">CGMCC 1.10190</strain>
    </source>
</reference>
<dbReference type="RefSeq" id="WP_178372328.1">
    <property type="nucleotide sequence ID" value="NZ_FQXE01000009.1"/>
</dbReference>
<name>A0A1M5YIX0_9BURK</name>
<dbReference type="AlphaFoldDB" id="A0A1M5YIX0"/>
<dbReference type="Proteomes" id="UP000184226">
    <property type="component" value="Unassembled WGS sequence"/>
</dbReference>
<dbReference type="STRING" id="658167.SAMN04488135_109139"/>
<evidence type="ECO:0000313" key="1">
    <source>
        <dbReference type="EMBL" id="SHI11981.1"/>
    </source>
</evidence>
<gene>
    <name evidence="1" type="ORF">SAMN04488135_109139</name>
</gene>
<keyword evidence="2" id="KW-1185">Reference proteome</keyword>
<dbReference type="EMBL" id="FQXE01000009">
    <property type="protein sequence ID" value="SHI11981.1"/>
    <property type="molecule type" value="Genomic_DNA"/>
</dbReference>
<accession>A0A1M5YIX0</accession>
<sequence length="51" mass="5680">MNLDLTKLAEQVRSAHAQGLALRLPPMTIRELGILCRMLDAPPVQPSPFLR</sequence>